<comment type="caution">
    <text evidence="2">The sequence shown here is derived from an EMBL/GenBank/DDBJ whole genome shotgun (WGS) entry which is preliminary data.</text>
</comment>
<dbReference type="EMBL" id="QSJS01000002">
    <property type="protein sequence ID" value="RHD97629.1"/>
    <property type="molecule type" value="Genomic_DNA"/>
</dbReference>
<dbReference type="EMBL" id="QRPB01000001">
    <property type="protein sequence ID" value="RHL83221.1"/>
    <property type="molecule type" value="Genomic_DNA"/>
</dbReference>
<organism evidence="2 3">
    <name type="scientific">Agathobacter rectalis</name>
    <dbReference type="NCBI Taxonomy" id="39491"/>
    <lineage>
        <taxon>Bacteria</taxon>
        <taxon>Bacillati</taxon>
        <taxon>Bacillota</taxon>
        <taxon>Clostridia</taxon>
        <taxon>Lachnospirales</taxon>
        <taxon>Lachnospiraceae</taxon>
        <taxon>Agathobacter</taxon>
    </lineage>
</organism>
<reference evidence="3 4" key="1">
    <citation type="submission" date="2018-08" db="EMBL/GenBank/DDBJ databases">
        <title>A genome reference for cultivated species of the human gut microbiota.</title>
        <authorList>
            <person name="Zou Y."/>
            <person name="Xue W."/>
            <person name="Luo G."/>
        </authorList>
    </citation>
    <scope>NUCLEOTIDE SEQUENCE [LARGE SCALE GENOMIC DNA]</scope>
    <source>
        <strain evidence="2 3">AF36-2BH</strain>
        <strain evidence="1 4">AM30-13AC</strain>
    </source>
</reference>
<dbReference type="AlphaFoldDB" id="A0A396FIS7"/>
<evidence type="ECO:0000313" key="2">
    <source>
        <dbReference type="EMBL" id="RHL83221.1"/>
    </source>
</evidence>
<dbReference type="CDD" id="cd12217">
    <property type="entry name" value="Stu0660_Csn2"/>
    <property type="match status" value="1"/>
</dbReference>
<sequence>MNVEITEFEKRFCFELCPVTQLCGQNVRKKNYIFESLRRYFGTFKYSESKNKWRDNVFIDNNQVGRKFFSVLSISNKTDIIQMIKMTKQSLLMEYVKNIIQDFDWQLHMRNLSEEIEIMFQIINDQVNKVGDIEISYAMSDVWDMVQKSEVSGIDDTELSDKSNAELILILLNIVDNVLKNNPKKTLILFENLDHLVSLKEYVEIIHAADTITKKYDLFFIFSSSLNKYVCCDIDFLEGISVFGDVHFQMPEYNRLYLFLKENYPYEKEFSNEHVQKIICNIIQSIGQSNFLNTVEENVVCKLINQTLLLDDKIPDEKIPEIAFLKA</sequence>
<dbReference type="Pfam" id="PF16813">
    <property type="entry name" value="Cas_St_Csn2"/>
    <property type="match status" value="1"/>
</dbReference>
<dbReference type="RefSeq" id="WP_118083513.1">
    <property type="nucleotide sequence ID" value="NZ_QRPB01000001.1"/>
</dbReference>
<protein>
    <submittedName>
        <fullName evidence="2">Uncharacterized protein</fullName>
    </submittedName>
</protein>
<evidence type="ECO:0000313" key="1">
    <source>
        <dbReference type="EMBL" id="RHD97629.1"/>
    </source>
</evidence>
<dbReference type="InterPro" id="IPR031820">
    <property type="entry name" value="Cas_St_Csn2"/>
</dbReference>
<accession>A0A396FIS7</accession>
<dbReference type="Proteomes" id="UP000284835">
    <property type="component" value="Unassembled WGS sequence"/>
</dbReference>
<gene>
    <name evidence="2" type="ORF">DW001_00635</name>
    <name evidence="1" type="ORF">DW775_03160</name>
</gene>
<dbReference type="Proteomes" id="UP000266698">
    <property type="component" value="Unassembled WGS sequence"/>
</dbReference>
<proteinExistence type="predicted"/>
<evidence type="ECO:0000313" key="4">
    <source>
        <dbReference type="Proteomes" id="UP000284835"/>
    </source>
</evidence>
<evidence type="ECO:0000313" key="3">
    <source>
        <dbReference type="Proteomes" id="UP000266698"/>
    </source>
</evidence>
<name>A0A396FIS7_9FIRM</name>